<keyword evidence="2" id="KW-0689">Ribosomal protein</keyword>
<comment type="function">
    <text evidence="6">Involved in mitochondrial genome encoded proteins translation. Involved in the binding of tRNA to the ribosomes.</text>
</comment>
<accession>A0A2R6NL56</accession>
<dbReference type="FunFam" id="3.30.70.600:FF:000003">
    <property type="entry name" value="30S ribosomal protein S10"/>
    <property type="match status" value="1"/>
</dbReference>
<evidence type="ECO:0000259" key="9">
    <source>
        <dbReference type="SMART" id="SM01403"/>
    </source>
</evidence>
<reference evidence="10 11" key="1">
    <citation type="submission" date="2018-02" db="EMBL/GenBank/DDBJ databases">
        <title>Genome sequence of the basidiomycete white-rot fungus Phlebia centrifuga.</title>
        <authorList>
            <person name="Granchi Z."/>
            <person name="Peng M."/>
            <person name="de Vries R.P."/>
            <person name="Hilden K."/>
            <person name="Makela M.R."/>
            <person name="Grigoriev I."/>
            <person name="Riley R."/>
        </authorList>
    </citation>
    <scope>NUCLEOTIDE SEQUENCE [LARGE SCALE GENOMIC DNA]</scope>
    <source>
        <strain evidence="10 11">FBCC195</strain>
    </source>
</reference>
<evidence type="ECO:0000313" key="10">
    <source>
        <dbReference type="EMBL" id="PSR73105.1"/>
    </source>
</evidence>
<dbReference type="AlphaFoldDB" id="A0A2R6NL56"/>
<comment type="similarity">
    <text evidence="1">Belongs to the universal ribosomal protein uS10 family.</text>
</comment>
<organism evidence="10 11">
    <name type="scientific">Hermanssonia centrifuga</name>
    <dbReference type="NCBI Taxonomy" id="98765"/>
    <lineage>
        <taxon>Eukaryota</taxon>
        <taxon>Fungi</taxon>
        <taxon>Dikarya</taxon>
        <taxon>Basidiomycota</taxon>
        <taxon>Agaricomycotina</taxon>
        <taxon>Agaricomycetes</taxon>
        <taxon>Polyporales</taxon>
        <taxon>Meruliaceae</taxon>
        <taxon>Hermanssonia</taxon>
    </lineage>
</organism>
<dbReference type="InterPro" id="IPR027486">
    <property type="entry name" value="Ribosomal_uS10_dom"/>
</dbReference>
<name>A0A2R6NL56_9APHY</name>
<feature type="domain" description="Small ribosomal subunit protein uS10" evidence="9">
    <location>
        <begin position="142"/>
        <end position="239"/>
    </location>
</feature>
<dbReference type="GO" id="GO:0006412">
    <property type="term" value="P:translation"/>
    <property type="evidence" value="ECO:0007669"/>
    <property type="project" value="InterPro"/>
</dbReference>
<evidence type="ECO:0000256" key="5">
    <source>
        <dbReference type="ARBA" id="ARBA00042916"/>
    </source>
</evidence>
<feature type="compositionally biased region" description="Polar residues" evidence="8">
    <location>
        <begin position="28"/>
        <end position="39"/>
    </location>
</feature>
<dbReference type="Proteomes" id="UP000186601">
    <property type="component" value="Unassembled WGS sequence"/>
</dbReference>
<proteinExistence type="inferred from homology"/>
<evidence type="ECO:0000256" key="1">
    <source>
        <dbReference type="ARBA" id="ARBA00007102"/>
    </source>
</evidence>
<dbReference type="InterPro" id="IPR036838">
    <property type="entry name" value="Ribosomal_uS10_dom_sf"/>
</dbReference>
<keyword evidence="3" id="KW-0687">Ribonucleoprotein</keyword>
<evidence type="ECO:0000256" key="3">
    <source>
        <dbReference type="ARBA" id="ARBA00023274"/>
    </source>
</evidence>
<feature type="region of interest" description="Disordered" evidence="8">
    <location>
        <begin position="25"/>
        <end position="49"/>
    </location>
</feature>
<protein>
    <recommendedName>
        <fullName evidence="4">Small ribosomal subunit protein uS10m</fullName>
    </recommendedName>
    <alternativeName>
        <fullName evidence="5">37S ribosomal protein S10, mitochondrial</fullName>
    </alternativeName>
</protein>
<sequence>MLSRTCRSGLSLAVRCRAGFHGIPEPATLTSTEVPSQTLPDPPKSVGSASSIVNKSALQAAPVLTEKMEHEVASYIGEDVHEFLSDDHPALRAQVEKALKAAGIPDSDADITEAHIASTIVHGRSWVDPYCHPRTHGIPSAVLHLRSYHLPLLILFSHFAQHAASALGIPISKPTPLPVRRNLWTVIRGPFAHKKSQENFERRTYKRVIKAWDADHEVVDRWMRYMEKHVLAGVGMRMVRWDRAPVGVGHKIAETVKADMKIAQAETSQERIKALGEKILQQELMAAAAVPETKQSAA</sequence>
<dbReference type="GO" id="GO:0005840">
    <property type="term" value="C:ribosome"/>
    <property type="evidence" value="ECO:0007669"/>
    <property type="project" value="UniProtKB-KW"/>
</dbReference>
<gene>
    <name evidence="10" type="ORF">PHLCEN_2v11033</name>
</gene>
<keyword evidence="11" id="KW-1185">Reference proteome</keyword>
<comment type="caution">
    <text evidence="10">The sequence shown here is derived from an EMBL/GenBank/DDBJ whole genome shotgun (WGS) entry which is preliminary data.</text>
</comment>
<dbReference type="SMART" id="SM01403">
    <property type="entry name" value="Ribosomal_S10"/>
    <property type="match status" value="1"/>
</dbReference>
<dbReference type="STRING" id="98765.A0A2R6NL56"/>
<evidence type="ECO:0000256" key="2">
    <source>
        <dbReference type="ARBA" id="ARBA00022980"/>
    </source>
</evidence>
<dbReference type="GO" id="GO:1990904">
    <property type="term" value="C:ribonucleoprotein complex"/>
    <property type="evidence" value="ECO:0007669"/>
    <property type="project" value="UniProtKB-KW"/>
</dbReference>
<dbReference type="PRINTS" id="PR00971">
    <property type="entry name" value="RIBOSOMALS10"/>
</dbReference>
<dbReference type="PANTHER" id="PTHR11700">
    <property type="entry name" value="30S RIBOSOMAL PROTEIN S10 FAMILY MEMBER"/>
    <property type="match status" value="1"/>
</dbReference>
<evidence type="ECO:0000256" key="4">
    <source>
        <dbReference type="ARBA" id="ARBA00035261"/>
    </source>
</evidence>
<evidence type="ECO:0000256" key="7">
    <source>
        <dbReference type="ARBA" id="ARBA00065857"/>
    </source>
</evidence>
<dbReference type="EMBL" id="MLYV02001106">
    <property type="protein sequence ID" value="PSR73105.1"/>
    <property type="molecule type" value="Genomic_DNA"/>
</dbReference>
<dbReference type="Pfam" id="PF00338">
    <property type="entry name" value="Ribosomal_S10"/>
    <property type="match status" value="1"/>
</dbReference>
<evidence type="ECO:0000313" key="11">
    <source>
        <dbReference type="Proteomes" id="UP000186601"/>
    </source>
</evidence>
<dbReference type="Gene3D" id="3.30.70.600">
    <property type="entry name" value="Ribosomal protein S10 domain"/>
    <property type="match status" value="1"/>
</dbReference>
<dbReference type="SUPFAM" id="SSF54999">
    <property type="entry name" value="Ribosomal protein S10"/>
    <property type="match status" value="1"/>
</dbReference>
<evidence type="ECO:0000256" key="6">
    <source>
        <dbReference type="ARBA" id="ARBA00057689"/>
    </source>
</evidence>
<dbReference type="GO" id="GO:0003735">
    <property type="term" value="F:structural constituent of ribosome"/>
    <property type="evidence" value="ECO:0007669"/>
    <property type="project" value="InterPro"/>
</dbReference>
<evidence type="ECO:0000256" key="8">
    <source>
        <dbReference type="SAM" id="MobiDB-lite"/>
    </source>
</evidence>
<dbReference type="HAMAP" id="MF_00508">
    <property type="entry name" value="Ribosomal_uS10"/>
    <property type="match status" value="1"/>
</dbReference>
<comment type="subunit">
    <text evidence="7">Part of the mitochondrial small ribosomal subunit.</text>
</comment>
<dbReference type="OrthoDB" id="366214at2759"/>
<dbReference type="InterPro" id="IPR001848">
    <property type="entry name" value="Ribosomal_uS10"/>
</dbReference>